<feature type="compositionally biased region" description="Low complexity" evidence="4">
    <location>
        <begin position="328"/>
        <end position="349"/>
    </location>
</feature>
<keyword evidence="7" id="KW-1185">Reference proteome</keyword>
<accession>A0ABV8FKA1</accession>
<dbReference type="PROSITE" id="PS01358">
    <property type="entry name" value="ZF_RANBP2_1"/>
    <property type="match status" value="1"/>
</dbReference>
<feature type="compositionally biased region" description="Low complexity" evidence="4">
    <location>
        <begin position="377"/>
        <end position="388"/>
    </location>
</feature>
<dbReference type="RefSeq" id="WP_378531313.1">
    <property type="nucleotide sequence ID" value="NZ_JBHSBH010000005.1"/>
</dbReference>
<feature type="compositionally biased region" description="Low complexity" evidence="4">
    <location>
        <begin position="292"/>
        <end position="306"/>
    </location>
</feature>
<dbReference type="InterPro" id="IPR001876">
    <property type="entry name" value="Znf_RanBP2"/>
</dbReference>
<keyword evidence="3" id="KW-0862">Zinc</keyword>
<feature type="compositionally biased region" description="Gly residues" evidence="4">
    <location>
        <begin position="307"/>
        <end position="327"/>
    </location>
</feature>
<feature type="region of interest" description="Disordered" evidence="4">
    <location>
        <begin position="33"/>
        <end position="91"/>
    </location>
</feature>
<comment type="caution">
    <text evidence="6">The sequence shown here is derived from an EMBL/GenBank/DDBJ whole genome shotgun (WGS) entry which is preliminary data.</text>
</comment>
<protein>
    <recommendedName>
        <fullName evidence="5">RanBP2-type domain-containing protein</fullName>
    </recommendedName>
</protein>
<evidence type="ECO:0000259" key="5">
    <source>
        <dbReference type="PROSITE" id="PS50199"/>
    </source>
</evidence>
<reference evidence="7" key="1">
    <citation type="journal article" date="2019" name="Int. J. Syst. Evol. Microbiol.">
        <title>The Global Catalogue of Microorganisms (GCM) 10K type strain sequencing project: providing services to taxonomists for standard genome sequencing and annotation.</title>
        <authorList>
            <consortium name="The Broad Institute Genomics Platform"/>
            <consortium name="The Broad Institute Genome Sequencing Center for Infectious Disease"/>
            <person name="Wu L."/>
            <person name="Ma J."/>
        </authorList>
    </citation>
    <scope>NUCLEOTIDE SEQUENCE [LARGE SCALE GENOMIC DNA]</scope>
    <source>
        <strain evidence="7">TBRC 1826</strain>
    </source>
</reference>
<dbReference type="EMBL" id="JBHSBH010000005">
    <property type="protein sequence ID" value="MFC3995809.1"/>
    <property type="molecule type" value="Genomic_DNA"/>
</dbReference>
<feature type="compositionally biased region" description="Basic and acidic residues" evidence="4">
    <location>
        <begin position="228"/>
        <end position="245"/>
    </location>
</feature>
<evidence type="ECO:0000256" key="1">
    <source>
        <dbReference type="ARBA" id="ARBA00022723"/>
    </source>
</evidence>
<organism evidence="6 7">
    <name type="scientific">Nocardiopsis sediminis</name>
    <dbReference type="NCBI Taxonomy" id="1778267"/>
    <lineage>
        <taxon>Bacteria</taxon>
        <taxon>Bacillati</taxon>
        <taxon>Actinomycetota</taxon>
        <taxon>Actinomycetes</taxon>
        <taxon>Streptosporangiales</taxon>
        <taxon>Nocardiopsidaceae</taxon>
        <taxon>Nocardiopsis</taxon>
    </lineage>
</organism>
<keyword evidence="2" id="KW-0863">Zinc-finger</keyword>
<feature type="region of interest" description="Disordered" evidence="4">
    <location>
        <begin position="115"/>
        <end position="396"/>
    </location>
</feature>
<keyword evidence="1" id="KW-0479">Metal-binding</keyword>
<gene>
    <name evidence="6" type="ORF">ACFOVU_07780</name>
</gene>
<feature type="compositionally biased region" description="Pro residues" evidence="4">
    <location>
        <begin position="53"/>
        <end position="64"/>
    </location>
</feature>
<evidence type="ECO:0000256" key="2">
    <source>
        <dbReference type="ARBA" id="ARBA00022771"/>
    </source>
</evidence>
<sequence>MTAEKRKRVPDRTWWCSSCDTYNNVGVANCMVCGTPDRSTRDADTDIDDEPVPEAPEPPGPFPSAPAAAKRPPDDPPAQTGDPLTSTGGMPTIWRCLLCDSDSGSGDVLICPTCDAAGGEPPPRVRDDAPAADPLTTTGDLLIDPPQPTRWEPPEPQTPAEPWTPSQPWPAATAGRTGADRAFPWDRTEDEPAEAGGWVPPGPRAAREPLTPAEPWMPAGAWASAMDDGPRDPFDRAQAAERTARDGTAADDGDSTGDFWSDSDPWGDQEDEQAGAPWAAADDGPRADRRGPGTPTGARRPAAGARTGVGTGTGARAGAGAGPGEGAGAKAASGRGRTARPARGPGAATDSGPITAPILTPPPWRPPSVTRARGSDPAAVVRPAAPRPGARNDPQEALNRAKPAVLAAALFLGGSFLLYSCVAAVRDDTPPPPNSVLPPNGAGSLPGLPDGRCPQRLAERLPEPEASLVEAFQTTDKQITICQTESGLLYYFGEFTDREDPGVMVPAEQTAEGYEASNEEYVYEISDSEVTVSRNGDPIAREDLLPLPNPA</sequence>
<proteinExistence type="predicted"/>
<dbReference type="Proteomes" id="UP001595847">
    <property type="component" value="Unassembled WGS sequence"/>
</dbReference>
<evidence type="ECO:0000256" key="3">
    <source>
        <dbReference type="ARBA" id="ARBA00022833"/>
    </source>
</evidence>
<evidence type="ECO:0000313" key="6">
    <source>
        <dbReference type="EMBL" id="MFC3995809.1"/>
    </source>
</evidence>
<feature type="domain" description="RanBP2-type" evidence="5">
    <location>
        <begin position="10"/>
        <end position="39"/>
    </location>
</feature>
<dbReference type="PROSITE" id="PS50199">
    <property type="entry name" value="ZF_RANBP2_2"/>
    <property type="match status" value="1"/>
</dbReference>
<evidence type="ECO:0000313" key="7">
    <source>
        <dbReference type="Proteomes" id="UP001595847"/>
    </source>
</evidence>
<evidence type="ECO:0000256" key="4">
    <source>
        <dbReference type="SAM" id="MobiDB-lite"/>
    </source>
</evidence>
<name>A0ABV8FKA1_9ACTN</name>
<feature type="compositionally biased region" description="Low complexity" evidence="4">
    <location>
        <begin position="171"/>
        <end position="182"/>
    </location>
</feature>